<proteinExistence type="predicted"/>
<keyword evidence="1" id="KW-0808">Transferase</keyword>
<sequence length="304" mass="35177">KWSRYLTLRSGYTFKPLSTFSLEIFSRRDSASRLPFFLLWTKWVCSVTLCLVSIIEEWFKDSVHEREYLTLRSRYFERLPVLGKTLVLQHSGRLQTFWPSFAYVSLCNESNLNIFLYILRNKQINIHRLRSGGLMNYSITLLRVSSFPDNRHKWRCYKVNNDEICLQETEASSAIRFFDRAIGVTVPQSRFQPMTRTSDLLVVQSDLYTYTEGVLTRNSARTNLADPSIELGPDFEKLSDFQSRFKSIPSITELDSLKVMGDVWFGTGIILKGKVSIVAKPGTKLEIPDKAVIENKEISDPRDI</sequence>
<evidence type="ECO:0000313" key="1">
    <source>
        <dbReference type="EMBL" id="KAI8025541.1"/>
    </source>
</evidence>
<protein>
    <submittedName>
        <fullName evidence="1">UTP--glucose-1-phosphate uridylyltransferase 1</fullName>
    </submittedName>
</protein>
<keyword evidence="1" id="KW-0548">Nucleotidyltransferase</keyword>
<keyword evidence="2" id="KW-1185">Reference proteome</keyword>
<evidence type="ECO:0000313" key="2">
    <source>
        <dbReference type="Proteomes" id="UP001060215"/>
    </source>
</evidence>
<reference evidence="1 2" key="1">
    <citation type="journal article" date="2022" name="Plant J.">
        <title>Chromosome-level genome of Camellia lanceoleosa provides a valuable resource for understanding genome evolution and self-incompatibility.</title>
        <authorList>
            <person name="Gong W."/>
            <person name="Xiao S."/>
            <person name="Wang L."/>
            <person name="Liao Z."/>
            <person name="Chang Y."/>
            <person name="Mo W."/>
            <person name="Hu G."/>
            <person name="Li W."/>
            <person name="Zhao G."/>
            <person name="Zhu H."/>
            <person name="Hu X."/>
            <person name="Ji K."/>
            <person name="Xiang X."/>
            <person name="Song Q."/>
            <person name="Yuan D."/>
            <person name="Jin S."/>
            <person name="Zhang L."/>
        </authorList>
    </citation>
    <scope>NUCLEOTIDE SEQUENCE [LARGE SCALE GENOMIC DNA]</scope>
    <source>
        <strain evidence="1">SQ_2022a</strain>
    </source>
</reference>
<dbReference type="Proteomes" id="UP001060215">
    <property type="component" value="Chromosome 3"/>
</dbReference>
<dbReference type="EMBL" id="CM045760">
    <property type="protein sequence ID" value="KAI8025541.1"/>
    <property type="molecule type" value="Genomic_DNA"/>
</dbReference>
<comment type="caution">
    <text evidence="1">The sequence shown here is derived from an EMBL/GenBank/DDBJ whole genome shotgun (WGS) entry which is preliminary data.</text>
</comment>
<organism evidence="1 2">
    <name type="scientific">Camellia lanceoleosa</name>
    <dbReference type="NCBI Taxonomy" id="1840588"/>
    <lineage>
        <taxon>Eukaryota</taxon>
        <taxon>Viridiplantae</taxon>
        <taxon>Streptophyta</taxon>
        <taxon>Embryophyta</taxon>
        <taxon>Tracheophyta</taxon>
        <taxon>Spermatophyta</taxon>
        <taxon>Magnoliopsida</taxon>
        <taxon>eudicotyledons</taxon>
        <taxon>Gunneridae</taxon>
        <taxon>Pentapetalae</taxon>
        <taxon>asterids</taxon>
        <taxon>Ericales</taxon>
        <taxon>Theaceae</taxon>
        <taxon>Camellia</taxon>
    </lineage>
</organism>
<feature type="non-terminal residue" evidence="1">
    <location>
        <position position="1"/>
    </location>
</feature>
<accession>A0ACC0IN14</accession>
<gene>
    <name evidence="1" type="ORF">LOK49_LG02G01187</name>
</gene>
<name>A0ACC0IN14_9ERIC</name>